<evidence type="ECO:0000313" key="3">
    <source>
        <dbReference type="Proteomes" id="UP000799771"/>
    </source>
</evidence>
<dbReference type="AlphaFoldDB" id="A0A6A5ZZA2"/>
<protein>
    <recommendedName>
        <fullName evidence="4">Zincin</fullName>
    </recommendedName>
</protein>
<evidence type="ECO:0000313" key="2">
    <source>
        <dbReference type="EMBL" id="KAF2124899.1"/>
    </source>
</evidence>
<organism evidence="2 3">
    <name type="scientific">Dothidotthia symphoricarpi CBS 119687</name>
    <dbReference type="NCBI Taxonomy" id="1392245"/>
    <lineage>
        <taxon>Eukaryota</taxon>
        <taxon>Fungi</taxon>
        <taxon>Dikarya</taxon>
        <taxon>Ascomycota</taxon>
        <taxon>Pezizomycotina</taxon>
        <taxon>Dothideomycetes</taxon>
        <taxon>Pleosporomycetidae</taxon>
        <taxon>Pleosporales</taxon>
        <taxon>Dothidotthiaceae</taxon>
        <taxon>Dothidotthia</taxon>
    </lineage>
</organism>
<keyword evidence="1" id="KW-0732">Signal</keyword>
<reference evidence="2" key="1">
    <citation type="journal article" date="2020" name="Stud. Mycol.">
        <title>101 Dothideomycetes genomes: a test case for predicting lifestyles and emergence of pathogens.</title>
        <authorList>
            <person name="Haridas S."/>
            <person name="Albert R."/>
            <person name="Binder M."/>
            <person name="Bloem J."/>
            <person name="Labutti K."/>
            <person name="Salamov A."/>
            <person name="Andreopoulos B."/>
            <person name="Baker S."/>
            <person name="Barry K."/>
            <person name="Bills G."/>
            <person name="Bluhm B."/>
            <person name="Cannon C."/>
            <person name="Castanera R."/>
            <person name="Culley D."/>
            <person name="Daum C."/>
            <person name="Ezra D."/>
            <person name="Gonzalez J."/>
            <person name="Henrissat B."/>
            <person name="Kuo A."/>
            <person name="Liang C."/>
            <person name="Lipzen A."/>
            <person name="Lutzoni F."/>
            <person name="Magnuson J."/>
            <person name="Mondo S."/>
            <person name="Nolan M."/>
            <person name="Ohm R."/>
            <person name="Pangilinan J."/>
            <person name="Park H.-J."/>
            <person name="Ramirez L."/>
            <person name="Alfaro M."/>
            <person name="Sun H."/>
            <person name="Tritt A."/>
            <person name="Yoshinaga Y."/>
            <person name="Zwiers L.-H."/>
            <person name="Turgeon B."/>
            <person name="Goodwin S."/>
            <person name="Spatafora J."/>
            <person name="Crous P."/>
            <person name="Grigoriev I."/>
        </authorList>
    </citation>
    <scope>NUCLEOTIDE SEQUENCE</scope>
    <source>
        <strain evidence="2">CBS 119687</strain>
    </source>
</reference>
<dbReference type="GeneID" id="54412251"/>
<dbReference type="RefSeq" id="XP_033519292.1">
    <property type="nucleotide sequence ID" value="XM_033671819.1"/>
</dbReference>
<evidence type="ECO:0000256" key="1">
    <source>
        <dbReference type="SAM" id="SignalP"/>
    </source>
</evidence>
<dbReference type="Proteomes" id="UP000799771">
    <property type="component" value="Unassembled WGS sequence"/>
</dbReference>
<dbReference type="InterPro" id="IPR024079">
    <property type="entry name" value="MetalloPept_cat_dom_sf"/>
</dbReference>
<name>A0A6A5ZZA2_9PLEO</name>
<feature type="signal peptide" evidence="1">
    <location>
        <begin position="1"/>
        <end position="16"/>
    </location>
</feature>
<accession>A0A6A5ZZA2</accession>
<gene>
    <name evidence="2" type="ORF">P153DRAFT_400406</name>
</gene>
<feature type="chain" id="PRO_5025665702" description="Zincin" evidence="1">
    <location>
        <begin position="17"/>
        <end position="385"/>
    </location>
</feature>
<dbReference type="Gene3D" id="3.40.390.10">
    <property type="entry name" value="Collagenase (Catalytic Domain)"/>
    <property type="match status" value="1"/>
</dbReference>
<sequence>MYISPIFIAGLVLASAEVVLGGSRFWEAKAPNKRTNHSPDYLAMETLNATSLLLKRAISIEHRPGDNKASRIWPDKKIRYCFDDPNDVVVKGLWDSARRLWAQLERHDFKYEEVSDSVCNSQRSSVLRIYYNDYGRLMSSLGIPVIDATDNNAQGPSMHLSDMVGVGQDDVTANVAHELGHAWGLAHEHQIPDYWEVAPMDSMDGWSLPMSGKTKEFDSSSFNCQNLKDHDQAVASVQAKIDAATGEEREVLEVDLQRLCVSRDVAAKHGFSAADWLPTIHTANMVVDSNFDRDSLMMYPSRAGGIGSGNARLIIMTFKDGTLIPNRLVPSNMDIDHLVTLYGNAASSTLGVPHTSKSSGFRNRIRKVRSKLDFRRAGDTAAGLC</sequence>
<keyword evidence="3" id="KW-1185">Reference proteome</keyword>
<dbReference type="SUPFAM" id="SSF55486">
    <property type="entry name" value="Metalloproteases ('zincins'), catalytic domain"/>
    <property type="match status" value="1"/>
</dbReference>
<dbReference type="EMBL" id="ML977517">
    <property type="protein sequence ID" value="KAF2124899.1"/>
    <property type="molecule type" value="Genomic_DNA"/>
</dbReference>
<evidence type="ECO:0008006" key="4">
    <source>
        <dbReference type="Google" id="ProtNLM"/>
    </source>
</evidence>
<proteinExistence type="predicted"/>
<dbReference type="OrthoDB" id="291007at2759"/>
<dbReference type="GO" id="GO:0008237">
    <property type="term" value="F:metallopeptidase activity"/>
    <property type="evidence" value="ECO:0007669"/>
    <property type="project" value="InterPro"/>
</dbReference>